<sequence>MSSTTRFVQSIKRLYSPSHMSRLILSPNTEALEHHLQTLVTQSLGYRCLSNYTRMQTCYNTHRRNFSVYNNAQSSSPLPSKPPSSSLISWILGILLSIALPFGGNKWGPLLKIKKEVDTTVETIEEIVEVVEKVAEMVDEVAEGISDDLPAGGILKKLVDMVEDVAEETAKDAHAVEDVIDKNVTQSVIRLIDQQD</sequence>
<dbReference type="PANTHER" id="PTHR33735">
    <property type="entry name" value="EXPRESSED PROTEIN"/>
    <property type="match status" value="1"/>
</dbReference>
<keyword evidence="2" id="KW-1185">Reference proteome</keyword>
<dbReference type="AlphaFoldDB" id="A0A2G9H671"/>
<dbReference type="STRING" id="429701.A0A2G9H671"/>
<dbReference type="Proteomes" id="UP000231279">
    <property type="component" value="Unassembled WGS sequence"/>
</dbReference>
<name>A0A2G9H671_9LAMI</name>
<proteinExistence type="predicted"/>
<dbReference type="EMBL" id="NKXS01002566">
    <property type="protein sequence ID" value="PIN13009.1"/>
    <property type="molecule type" value="Genomic_DNA"/>
</dbReference>
<evidence type="ECO:0000313" key="1">
    <source>
        <dbReference type="EMBL" id="PIN13009.1"/>
    </source>
</evidence>
<organism evidence="1 2">
    <name type="scientific">Handroanthus impetiginosus</name>
    <dbReference type="NCBI Taxonomy" id="429701"/>
    <lineage>
        <taxon>Eukaryota</taxon>
        <taxon>Viridiplantae</taxon>
        <taxon>Streptophyta</taxon>
        <taxon>Embryophyta</taxon>
        <taxon>Tracheophyta</taxon>
        <taxon>Spermatophyta</taxon>
        <taxon>Magnoliopsida</taxon>
        <taxon>eudicotyledons</taxon>
        <taxon>Gunneridae</taxon>
        <taxon>Pentapetalae</taxon>
        <taxon>asterids</taxon>
        <taxon>lamiids</taxon>
        <taxon>Lamiales</taxon>
        <taxon>Bignoniaceae</taxon>
        <taxon>Crescentiina</taxon>
        <taxon>Tabebuia alliance</taxon>
        <taxon>Handroanthus</taxon>
    </lineage>
</organism>
<comment type="caution">
    <text evidence="1">The sequence shown here is derived from an EMBL/GenBank/DDBJ whole genome shotgun (WGS) entry which is preliminary data.</text>
</comment>
<evidence type="ECO:0000313" key="2">
    <source>
        <dbReference type="Proteomes" id="UP000231279"/>
    </source>
</evidence>
<dbReference type="PANTHER" id="PTHR33735:SF14">
    <property type="entry name" value="PHAGE CAPSID SCAFFOLDING PROTEIN (GPO) SERINE PEPTIDASE"/>
    <property type="match status" value="1"/>
</dbReference>
<gene>
    <name evidence="1" type="ORF">CDL12_14368</name>
</gene>
<protein>
    <submittedName>
        <fullName evidence="1">Uncharacterized protein</fullName>
    </submittedName>
</protein>
<accession>A0A2G9H671</accession>
<dbReference type="OrthoDB" id="1927611at2759"/>
<reference evidence="2" key="1">
    <citation type="journal article" date="2018" name="Gigascience">
        <title>Genome assembly of the Pink Ipe (Handroanthus impetiginosus, Bignoniaceae), a highly valued, ecologically keystone Neotropical timber forest tree.</title>
        <authorList>
            <person name="Silva-Junior O.B."/>
            <person name="Grattapaglia D."/>
            <person name="Novaes E."/>
            <person name="Collevatti R.G."/>
        </authorList>
    </citation>
    <scope>NUCLEOTIDE SEQUENCE [LARGE SCALE GENOMIC DNA]</scope>
    <source>
        <strain evidence="2">cv. UFG-1</strain>
    </source>
</reference>